<keyword evidence="2" id="KW-1185">Reference proteome</keyword>
<feature type="region of interest" description="Disordered" evidence="1">
    <location>
        <begin position="1"/>
        <end position="60"/>
    </location>
</feature>
<dbReference type="RefSeq" id="XP_034105680.1">
    <property type="nucleotide sequence ID" value="XM_034249789.2"/>
</dbReference>
<accession>A0A6P8X3B4</accession>
<reference evidence="3" key="1">
    <citation type="submission" date="2025-08" db="UniProtKB">
        <authorList>
            <consortium name="RefSeq"/>
        </authorList>
    </citation>
    <scope>IDENTIFICATION</scope>
    <source>
        <strain evidence="3">15112-1751.03</strain>
        <tissue evidence="3">Whole Adult</tissue>
    </source>
</reference>
<dbReference type="AlphaFoldDB" id="A0A6P8X3B4"/>
<dbReference type="OrthoDB" id="7867639at2759"/>
<evidence type="ECO:0000313" key="3">
    <source>
        <dbReference type="RefSeq" id="XP_034105680.1"/>
    </source>
</evidence>
<protein>
    <submittedName>
        <fullName evidence="3">Keratin, type I microfibrillar 48 kDa, component 8C-1</fullName>
    </submittedName>
</protein>
<evidence type="ECO:0000313" key="2">
    <source>
        <dbReference type="Proteomes" id="UP000515160"/>
    </source>
</evidence>
<gene>
    <name evidence="3" type="primary">LOC117568889</name>
</gene>
<organism evidence="2 3">
    <name type="scientific">Drosophila albomicans</name>
    <name type="common">Fruit fly</name>
    <dbReference type="NCBI Taxonomy" id="7291"/>
    <lineage>
        <taxon>Eukaryota</taxon>
        <taxon>Metazoa</taxon>
        <taxon>Ecdysozoa</taxon>
        <taxon>Arthropoda</taxon>
        <taxon>Hexapoda</taxon>
        <taxon>Insecta</taxon>
        <taxon>Pterygota</taxon>
        <taxon>Neoptera</taxon>
        <taxon>Endopterygota</taxon>
        <taxon>Diptera</taxon>
        <taxon>Brachycera</taxon>
        <taxon>Muscomorpha</taxon>
        <taxon>Ephydroidea</taxon>
        <taxon>Drosophilidae</taxon>
        <taxon>Drosophila</taxon>
    </lineage>
</organism>
<proteinExistence type="predicted"/>
<name>A0A6P8X3B4_DROAB</name>
<feature type="compositionally biased region" description="Acidic residues" evidence="1">
    <location>
        <begin position="1"/>
        <end position="59"/>
    </location>
</feature>
<dbReference type="Proteomes" id="UP000515160">
    <property type="component" value="Chromosome 3"/>
</dbReference>
<sequence length="233" mass="26263">MADLEDEAVATEAEENEEAQEAKEEDEAPEDLEVEEEALEEAEIDPFELLNEDTEDNEEQERMYREYLDLTKQIDCQKNIINNMLARKMNLIDQQCKTRKDKADLKKLRICIDQENIKLHTMTNRAIQLQNFGSARLYGDIELPIDDFEQNIFMPPPPSCCSSYPSTSKRRGTQLTAQQICDACEACGTSKGCSPCNPCKPCDPCNPCNRCNTCGECNPCTNSSTDSDDACCT</sequence>
<dbReference type="GeneID" id="117568889"/>
<evidence type="ECO:0000256" key="1">
    <source>
        <dbReference type="SAM" id="MobiDB-lite"/>
    </source>
</evidence>